<dbReference type="GO" id="GO:0010181">
    <property type="term" value="F:FMN binding"/>
    <property type="evidence" value="ECO:0007669"/>
    <property type="project" value="InterPro"/>
</dbReference>
<dbReference type="InterPro" id="IPR036291">
    <property type="entry name" value="NAD(P)-bd_dom_sf"/>
</dbReference>
<sequence length="653" mass="72013">MQKADKKIRVGIVGTGLWTQYGHLSALKILNHFEVTAITGRNRKKAENAALEFNIPNIVEDAVKLADKDVYSEWPLTPSLEESEEMLALAKAQGVRHIVGLQRRLAPSSRYLRDLISQGYLGKMRSASLTVSVDAFGEKMPSAHAWSFDAKNFSNVLSVYGGHFGDILFQATGYPKKFVGLVRNQFPEINVTDLKEKIATTRPDQAMVMGLLENEAMFSIRTEGGQPCFTGIQMDITGTEGVLRVTNKRAFLNIEDNHVEGMRGDEKILTPLEVPSEYYHLKNTVLDHCQLEVAYLYQAYARDLQNGTSEAPDFAEAIGAITCQNRIVMAPLTRARATSTGVPTPMMTEYYAQRADAGLIISEAIAVSSQAHGWLDTPGLWTQEQINAWKPITEAVHAKRGKIVAQLWHMGRMGAEAISGEATVAPSAIQPPGMIHTAEGKEPYAVPKEITIPQIQQTVRDFASASVNARKAGFDGVHLHAANGYLIDEFLRDSSNHRTDEYGGTVENRLRFLREIVQAVSAEIGIERLGVHLSPNGEFQGCVDSNPAKIFMPAAAMLQELGVAWLCIREGREEGSFGMAAPTDQPKLSPEIRKVFKGKLILNGDYDLRTGDATLRSGKADAIAYGRLFINNPDLIRRFRDNLPLDTNFQPTT</sequence>
<dbReference type="Proteomes" id="UP000036403">
    <property type="component" value="Unassembled WGS sequence"/>
</dbReference>
<dbReference type="STRING" id="67767.A0A0J7KHD9"/>
<evidence type="ECO:0000313" key="6">
    <source>
        <dbReference type="EMBL" id="KMQ89621.1"/>
    </source>
</evidence>
<comment type="caution">
    <text evidence="6">The sequence shown here is derived from an EMBL/GenBank/DDBJ whole genome shotgun (WGS) entry which is preliminary data.</text>
</comment>
<dbReference type="InterPro" id="IPR001155">
    <property type="entry name" value="OxRdtase_FMN_N"/>
</dbReference>
<dbReference type="CDD" id="cd02933">
    <property type="entry name" value="OYE_like_FMN"/>
    <property type="match status" value="1"/>
</dbReference>
<dbReference type="Gene3D" id="3.30.360.10">
    <property type="entry name" value="Dihydrodipicolinate Reductase, domain 2"/>
    <property type="match status" value="1"/>
</dbReference>
<dbReference type="EMBL" id="LBMM01007561">
    <property type="protein sequence ID" value="KMQ89621.1"/>
    <property type="molecule type" value="Genomic_DNA"/>
</dbReference>
<keyword evidence="3" id="KW-0560">Oxidoreductase</keyword>
<proteinExistence type="inferred from homology"/>
<dbReference type="InterPro" id="IPR045247">
    <property type="entry name" value="Oye-like"/>
</dbReference>
<dbReference type="GO" id="GO:0005829">
    <property type="term" value="C:cytosol"/>
    <property type="evidence" value="ECO:0007669"/>
    <property type="project" value="UniProtKB-ARBA"/>
</dbReference>
<dbReference type="Pfam" id="PF00724">
    <property type="entry name" value="Oxidored_FMN"/>
    <property type="match status" value="1"/>
</dbReference>
<evidence type="ECO:0000259" key="5">
    <source>
        <dbReference type="Pfam" id="PF22685"/>
    </source>
</evidence>
<feature type="non-terminal residue" evidence="6">
    <location>
        <position position="653"/>
    </location>
</feature>
<dbReference type="InterPro" id="IPR055080">
    <property type="entry name" value="Gal80p-like_C"/>
</dbReference>
<evidence type="ECO:0000256" key="2">
    <source>
        <dbReference type="ARBA" id="ARBA00005979"/>
    </source>
</evidence>
<gene>
    <name evidence="6" type="ORF">RF55_10725</name>
</gene>
<dbReference type="PANTHER" id="PTHR22893:SF91">
    <property type="entry name" value="NADPH DEHYDROGENASE 2-RELATED"/>
    <property type="match status" value="1"/>
</dbReference>
<dbReference type="SUPFAM" id="SSF51735">
    <property type="entry name" value="NAD(P)-binding Rossmann-fold domains"/>
    <property type="match status" value="1"/>
</dbReference>
<dbReference type="InterPro" id="IPR013785">
    <property type="entry name" value="Aldolase_TIM"/>
</dbReference>
<dbReference type="PaxDb" id="67767-A0A0J7KHD9"/>
<evidence type="ECO:0000313" key="7">
    <source>
        <dbReference type="Proteomes" id="UP000036403"/>
    </source>
</evidence>
<reference evidence="6 7" key="1">
    <citation type="submission" date="2015-04" db="EMBL/GenBank/DDBJ databases">
        <title>Lasius niger genome sequencing.</title>
        <authorList>
            <person name="Konorov E.A."/>
            <person name="Nikitin M.A."/>
            <person name="Kirill M.V."/>
            <person name="Chang P."/>
        </authorList>
    </citation>
    <scope>NUCLEOTIDE SEQUENCE [LARGE SCALE GENOMIC DNA]</scope>
    <source>
        <tissue evidence="6">Whole</tissue>
    </source>
</reference>
<evidence type="ECO:0000259" key="4">
    <source>
        <dbReference type="Pfam" id="PF00724"/>
    </source>
</evidence>
<comment type="similarity">
    <text evidence="2">Belongs to the NADH:flavin oxidoreductase/NADH oxidase family.</text>
</comment>
<protein>
    <submittedName>
        <fullName evidence="6">Nadh:flavin oxidoreductase</fullName>
    </submittedName>
</protein>
<dbReference type="SUPFAM" id="SSF55347">
    <property type="entry name" value="Glyceraldehyde-3-phosphate dehydrogenase-like, C-terminal domain"/>
    <property type="match status" value="1"/>
</dbReference>
<evidence type="ECO:0000256" key="3">
    <source>
        <dbReference type="ARBA" id="ARBA00023002"/>
    </source>
</evidence>
<comment type="cofactor">
    <cofactor evidence="1">
        <name>FMN</name>
        <dbReference type="ChEBI" id="CHEBI:58210"/>
    </cofactor>
</comment>
<keyword evidence="7" id="KW-1185">Reference proteome</keyword>
<dbReference type="SUPFAM" id="SSF51395">
    <property type="entry name" value="FMN-linked oxidoreductases"/>
    <property type="match status" value="1"/>
</dbReference>
<dbReference type="FunFam" id="3.20.20.70:FF:000059">
    <property type="entry name" value="N-ethylmaleimide reductase, FMN-linked"/>
    <property type="match status" value="1"/>
</dbReference>
<dbReference type="OrthoDB" id="1663137at2759"/>
<feature type="domain" description="NADH:flavin oxidoreductase/NADH oxidase N-terminal" evidence="4">
    <location>
        <begin position="318"/>
        <end position="645"/>
    </location>
</feature>
<feature type="domain" description="Gal80p-like C-terminal" evidence="5">
    <location>
        <begin position="107"/>
        <end position="246"/>
    </location>
</feature>
<dbReference type="Gene3D" id="3.20.20.70">
    <property type="entry name" value="Aldolase class I"/>
    <property type="match status" value="1"/>
</dbReference>
<name>A0A0J7KHD9_LASNI</name>
<dbReference type="Pfam" id="PF22685">
    <property type="entry name" value="Gal80p_C-like"/>
    <property type="match status" value="1"/>
</dbReference>
<dbReference type="PANTHER" id="PTHR22893">
    <property type="entry name" value="NADH OXIDOREDUCTASE-RELATED"/>
    <property type="match status" value="1"/>
</dbReference>
<accession>A0A0J7KHD9</accession>
<dbReference type="AlphaFoldDB" id="A0A0J7KHD9"/>
<organism evidence="6 7">
    <name type="scientific">Lasius niger</name>
    <name type="common">Black garden ant</name>
    <dbReference type="NCBI Taxonomy" id="67767"/>
    <lineage>
        <taxon>Eukaryota</taxon>
        <taxon>Metazoa</taxon>
        <taxon>Ecdysozoa</taxon>
        <taxon>Arthropoda</taxon>
        <taxon>Hexapoda</taxon>
        <taxon>Insecta</taxon>
        <taxon>Pterygota</taxon>
        <taxon>Neoptera</taxon>
        <taxon>Endopterygota</taxon>
        <taxon>Hymenoptera</taxon>
        <taxon>Apocrita</taxon>
        <taxon>Aculeata</taxon>
        <taxon>Formicoidea</taxon>
        <taxon>Formicidae</taxon>
        <taxon>Formicinae</taxon>
        <taxon>Lasius</taxon>
        <taxon>Lasius</taxon>
    </lineage>
</organism>
<dbReference type="Gene3D" id="3.40.50.720">
    <property type="entry name" value="NAD(P)-binding Rossmann-like Domain"/>
    <property type="match status" value="2"/>
</dbReference>
<dbReference type="GO" id="GO:0016628">
    <property type="term" value="F:oxidoreductase activity, acting on the CH-CH group of donors, NAD or NADP as acceptor"/>
    <property type="evidence" value="ECO:0007669"/>
    <property type="project" value="UniProtKB-ARBA"/>
</dbReference>
<evidence type="ECO:0000256" key="1">
    <source>
        <dbReference type="ARBA" id="ARBA00001917"/>
    </source>
</evidence>